<keyword evidence="1" id="KW-0676">Redox-active center</keyword>
<dbReference type="Proteomes" id="UP000507979">
    <property type="component" value="Unassembled WGS sequence"/>
</dbReference>
<dbReference type="Pfam" id="PF10262">
    <property type="entry name" value="Rdx"/>
    <property type="match status" value="1"/>
</dbReference>
<name>A0A6J5BB07_9BURK</name>
<dbReference type="AlphaFoldDB" id="A0A6J5BB07"/>
<gene>
    <name evidence="3" type="ORF">LMG26845_05167</name>
</gene>
<keyword evidence="4" id="KW-1185">Reference proteome</keyword>
<dbReference type="PANTHER" id="PTHR36417:SF2">
    <property type="entry name" value="SELENOPROTEIN DOMAIN PROTEIN (AFU_ORTHOLOGUE AFUA_1G05220)"/>
    <property type="match status" value="1"/>
</dbReference>
<evidence type="ECO:0000256" key="1">
    <source>
        <dbReference type="ARBA" id="ARBA00023284"/>
    </source>
</evidence>
<feature type="compositionally biased region" description="Basic and acidic residues" evidence="2">
    <location>
        <begin position="89"/>
        <end position="103"/>
    </location>
</feature>
<dbReference type="NCBIfam" id="TIGR02174">
    <property type="entry name" value="CXXU_selWTH"/>
    <property type="match status" value="1"/>
</dbReference>
<dbReference type="Gene3D" id="3.40.30.10">
    <property type="entry name" value="Glutaredoxin"/>
    <property type="match status" value="1"/>
</dbReference>
<reference evidence="3 4" key="1">
    <citation type="submission" date="2020-04" db="EMBL/GenBank/DDBJ databases">
        <authorList>
            <person name="De Canck E."/>
        </authorList>
    </citation>
    <scope>NUCLEOTIDE SEQUENCE [LARGE SCALE GENOMIC DNA]</scope>
    <source>
        <strain evidence="3 4">LMG 26845</strain>
    </source>
</reference>
<feature type="region of interest" description="Disordered" evidence="2">
    <location>
        <begin position="89"/>
        <end position="114"/>
    </location>
</feature>
<accession>A0A6J5BB07</accession>
<evidence type="ECO:0008006" key="5">
    <source>
        <dbReference type="Google" id="ProtNLM"/>
    </source>
</evidence>
<dbReference type="SUPFAM" id="SSF52833">
    <property type="entry name" value="Thioredoxin-like"/>
    <property type="match status" value="1"/>
</dbReference>
<dbReference type="InterPro" id="IPR036249">
    <property type="entry name" value="Thioredoxin-like_sf"/>
</dbReference>
<evidence type="ECO:0000256" key="2">
    <source>
        <dbReference type="SAM" id="MobiDB-lite"/>
    </source>
</evidence>
<protein>
    <recommendedName>
        <fullName evidence="5">Selenoprotein W-related protein</fullName>
    </recommendedName>
</protein>
<evidence type="ECO:0000313" key="3">
    <source>
        <dbReference type="EMBL" id="CAB3699733.1"/>
    </source>
</evidence>
<dbReference type="PANTHER" id="PTHR36417">
    <property type="entry name" value="SELENOPROTEIN DOMAIN PROTEIN (AFU_ORTHOLOGUE AFUA_1G05220)"/>
    <property type="match status" value="1"/>
</dbReference>
<evidence type="ECO:0000313" key="4">
    <source>
        <dbReference type="Proteomes" id="UP000507979"/>
    </source>
</evidence>
<proteinExistence type="predicted"/>
<organism evidence="3 4">
    <name type="scientific">Achromobacter insuavis</name>
    <dbReference type="NCBI Taxonomy" id="1287735"/>
    <lineage>
        <taxon>Bacteria</taxon>
        <taxon>Pseudomonadati</taxon>
        <taxon>Pseudomonadota</taxon>
        <taxon>Betaproteobacteria</taxon>
        <taxon>Burkholderiales</taxon>
        <taxon>Alcaligenaceae</taxon>
        <taxon>Achromobacter</taxon>
    </lineage>
</organism>
<dbReference type="EMBL" id="CADIJR010000078">
    <property type="protein sequence ID" value="CAB3699733.1"/>
    <property type="molecule type" value="Genomic_DNA"/>
</dbReference>
<dbReference type="InterPro" id="IPR011893">
    <property type="entry name" value="Selenoprotein_Rdx-typ"/>
</dbReference>
<sequence>MIRAMQTATPPAAHRPRIVILYCTQCQWLLRAGWMAQELLSTFSTDLGEVVLQPGTGGIFQITYDGELVWDRKRDGGFPEAKVLKQRVRDRLDPGRPLGHIDGHAAGPAAPPKA</sequence>